<dbReference type="GeneID" id="92279885"/>
<keyword evidence="3" id="KW-1185">Reference proteome</keyword>
<dbReference type="RefSeq" id="WP_337979524.1">
    <property type="nucleotide sequence ID" value="NZ_CP067099.1"/>
</dbReference>
<proteinExistence type="predicted"/>
<keyword evidence="1" id="KW-0472">Membrane</keyword>
<evidence type="ECO:0008006" key="4">
    <source>
        <dbReference type="Google" id="ProtNLM"/>
    </source>
</evidence>
<evidence type="ECO:0000313" key="2">
    <source>
        <dbReference type="EMBL" id="QQO61408.1"/>
    </source>
</evidence>
<protein>
    <recommendedName>
        <fullName evidence="4">DUF4760 domain-containing protein</fullName>
    </recommendedName>
</protein>
<organism evidence="2 3">
    <name type="scientific">Providencia manganoxydans</name>
    <dbReference type="NCBI Taxonomy" id="2923283"/>
    <lineage>
        <taxon>Bacteria</taxon>
        <taxon>Pseudomonadati</taxon>
        <taxon>Pseudomonadota</taxon>
        <taxon>Gammaproteobacteria</taxon>
        <taxon>Enterobacterales</taxon>
        <taxon>Morganellaceae</taxon>
        <taxon>Providencia</taxon>
    </lineage>
</organism>
<evidence type="ECO:0000256" key="1">
    <source>
        <dbReference type="SAM" id="Phobius"/>
    </source>
</evidence>
<dbReference type="EMBL" id="CP067099">
    <property type="protein sequence ID" value="QQO61408.1"/>
    <property type="molecule type" value="Genomic_DNA"/>
</dbReference>
<gene>
    <name evidence="2" type="ORF">JI723_14165</name>
</gene>
<sequence length="198" mass="22992">MPDKKEDSIAKILKYGFVVTIIFSILYYTCSEIYNATPEVSGKLSNVFSFVSSFGIIATIIVYLWQRNDQKRRDKDENNKKKESIKHLIKRCVSDFCYCINKVESGLLTGDITEAINQLNKINNKHLERCLIDSKDIDFNMFYMISNLLDAINEHKDFIEKRITNGSNKNPDYYDGSIACCNYAKNETNERCRDIINY</sequence>
<feature type="transmembrane region" description="Helical" evidence="1">
    <location>
        <begin position="12"/>
        <end position="28"/>
    </location>
</feature>
<dbReference type="Proteomes" id="UP000596157">
    <property type="component" value="Chromosome"/>
</dbReference>
<keyword evidence="1" id="KW-0812">Transmembrane</keyword>
<reference evidence="3" key="1">
    <citation type="submission" date="2021-01" db="EMBL/GenBank/DDBJ databases">
        <title>Providencia vermicola LLDRA6, a soil-borne Mn(II)-oxidizing bacterium, exploits a strategy of superoxide production coupled to hydrogen peroxide consumption to generate Mn oxides, as revealed by transcriptional up-regulation of genes for phenylacetic acid catabolism.</title>
        <authorList>
            <person name="Chen S."/>
            <person name="Ding Z."/>
            <person name="Chen J."/>
            <person name="Luo J."/>
            <person name="Ruan X."/>
            <person name="Li Z."/>
            <person name="Liao F."/>
            <person name="He J."/>
            <person name="Li D."/>
        </authorList>
    </citation>
    <scope>NUCLEOTIDE SEQUENCE [LARGE SCALE GENOMIC DNA]</scope>
    <source>
        <strain evidence="3">LLDRA6</strain>
    </source>
</reference>
<evidence type="ECO:0000313" key="3">
    <source>
        <dbReference type="Proteomes" id="UP000596157"/>
    </source>
</evidence>
<accession>A0ABX7AD23</accession>
<name>A0ABX7AD23_9GAMM</name>
<feature type="transmembrane region" description="Helical" evidence="1">
    <location>
        <begin position="48"/>
        <end position="65"/>
    </location>
</feature>
<keyword evidence="1" id="KW-1133">Transmembrane helix</keyword>